<dbReference type="EMBL" id="BPRC01000026">
    <property type="protein sequence ID" value="GJE67383.1"/>
    <property type="molecule type" value="Genomic_DNA"/>
</dbReference>
<sequence length="207" mass="22402">MSPQKPLRLGRSHRSGPDRTASEGRAGSRGIRPVLAMALLWMSSTAFTQASEAPFGLSWGPVTTVPKPSMADREANITALFYVHGQPPASGPDTQQVVLEVCQDEGLQQVIWVSQDFPEAELSARYEPIYQEGVRRHGEPVKDSRPETVVWPEGHTLLAVRSVEGGRKRLIMIATGDQYEKCSAAHEAGAGHPATVHTSALLEATTP</sequence>
<name>A0ABQ4UK36_9HYPH</name>
<dbReference type="Proteomes" id="UP001055039">
    <property type="component" value="Unassembled WGS sequence"/>
</dbReference>
<organism evidence="2 3">
    <name type="scientific">Methylorubrum aminovorans</name>
    <dbReference type="NCBI Taxonomy" id="269069"/>
    <lineage>
        <taxon>Bacteria</taxon>
        <taxon>Pseudomonadati</taxon>
        <taxon>Pseudomonadota</taxon>
        <taxon>Alphaproteobacteria</taxon>
        <taxon>Hyphomicrobiales</taxon>
        <taxon>Methylobacteriaceae</taxon>
        <taxon>Methylorubrum</taxon>
    </lineage>
</organism>
<evidence type="ECO:0000313" key="3">
    <source>
        <dbReference type="Proteomes" id="UP001055039"/>
    </source>
</evidence>
<evidence type="ECO:0000313" key="2">
    <source>
        <dbReference type="EMBL" id="GJE67383.1"/>
    </source>
</evidence>
<protein>
    <recommendedName>
        <fullName evidence="4">Threonyl-trna synthetase</fullName>
    </recommendedName>
</protein>
<proteinExistence type="predicted"/>
<reference evidence="2" key="2">
    <citation type="submission" date="2021-08" db="EMBL/GenBank/DDBJ databases">
        <authorList>
            <person name="Tani A."/>
            <person name="Ola A."/>
            <person name="Ogura Y."/>
            <person name="Katsura K."/>
            <person name="Hayashi T."/>
        </authorList>
    </citation>
    <scope>NUCLEOTIDE SEQUENCE</scope>
    <source>
        <strain evidence="2">NBRC 15686</strain>
    </source>
</reference>
<accession>A0ABQ4UK36</accession>
<keyword evidence="3" id="KW-1185">Reference proteome</keyword>
<evidence type="ECO:0000256" key="1">
    <source>
        <dbReference type="SAM" id="MobiDB-lite"/>
    </source>
</evidence>
<comment type="caution">
    <text evidence="2">The sequence shown here is derived from an EMBL/GenBank/DDBJ whole genome shotgun (WGS) entry which is preliminary data.</text>
</comment>
<feature type="region of interest" description="Disordered" evidence="1">
    <location>
        <begin position="1"/>
        <end position="28"/>
    </location>
</feature>
<reference evidence="2" key="1">
    <citation type="journal article" date="2021" name="Front. Microbiol.">
        <title>Comprehensive Comparative Genomics and Phenotyping of Methylobacterium Species.</title>
        <authorList>
            <person name="Alessa O."/>
            <person name="Ogura Y."/>
            <person name="Fujitani Y."/>
            <person name="Takami H."/>
            <person name="Hayashi T."/>
            <person name="Sahin N."/>
            <person name="Tani A."/>
        </authorList>
    </citation>
    <scope>NUCLEOTIDE SEQUENCE</scope>
    <source>
        <strain evidence="2">NBRC 15686</strain>
    </source>
</reference>
<gene>
    <name evidence="2" type="ORF">LNAOJCKE_4614</name>
</gene>
<evidence type="ECO:0008006" key="4">
    <source>
        <dbReference type="Google" id="ProtNLM"/>
    </source>
</evidence>